<proteinExistence type="predicted"/>
<accession>A0ABN6X3M3</accession>
<keyword evidence="2" id="KW-1185">Reference proteome</keyword>
<name>A0ABN6X3M3_9MICO</name>
<dbReference type="EMBL" id="AP027728">
    <property type="protein sequence ID" value="BDZ39334.1"/>
    <property type="molecule type" value="Genomic_DNA"/>
</dbReference>
<evidence type="ECO:0000313" key="1">
    <source>
        <dbReference type="EMBL" id="BDZ39334.1"/>
    </source>
</evidence>
<reference evidence="2" key="1">
    <citation type="journal article" date="2019" name="Int. J. Syst. Evol. Microbiol.">
        <title>The Global Catalogue of Microorganisms (GCM) 10K type strain sequencing project: providing services to taxonomists for standard genome sequencing and annotation.</title>
        <authorList>
            <consortium name="The Broad Institute Genomics Platform"/>
            <consortium name="The Broad Institute Genome Sequencing Center for Infectious Disease"/>
            <person name="Wu L."/>
            <person name="Ma J."/>
        </authorList>
    </citation>
    <scope>NUCLEOTIDE SEQUENCE [LARGE SCALE GENOMIC DNA]</scope>
    <source>
        <strain evidence="2">NBRC 106310</strain>
    </source>
</reference>
<protein>
    <submittedName>
        <fullName evidence="1">Uncharacterized protein</fullName>
    </submittedName>
</protein>
<organism evidence="1 2">
    <name type="scientific">Microbacterium suwonense</name>
    <dbReference type="NCBI Taxonomy" id="683047"/>
    <lineage>
        <taxon>Bacteria</taxon>
        <taxon>Bacillati</taxon>
        <taxon>Actinomycetota</taxon>
        <taxon>Actinomycetes</taxon>
        <taxon>Micrococcales</taxon>
        <taxon>Microbacteriaceae</taxon>
        <taxon>Microbacterium</taxon>
    </lineage>
</organism>
<gene>
    <name evidence="1" type="ORF">GCM10025863_19480</name>
</gene>
<dbReference type="Proteomes" id="UP001321543">
    <property type="component" value="Chromosome"/>
</dbReference>
<sequence length="72" mass="7565">MLLVGDTGAAGPAVERVEAGIESAAESDDVAARDRFCDCAPFPFGSEGTTAWWPNAIERVTSVLMTALLPPR</sequence>
<evidence type="ECO:0000313" key="2">
    <source>
        <dbReference type="Proteomes" id="UP001321543"/>
    </source>
</evidence>